<protein>
    <submittedName>
        <fullName evidence="2">Uncharacterized protein</fullName>
    </submittedName>
</protein>
<sequence>MVAANETSVQNNIEQNSSSNSNTLNQSFYFPSSFDFNSSSNPSQYHTTDNNNYDYQLLPDVSSSYLIDPYFHMFIDNYPIDPYTTQTTYNSTSMDYSSSTYISTTTPPTTTDSHQHLRPMYT</sequence>
<dbReference type="Proteomes" id="UP000663854">
    <property type="component" value="Unassembled WGS sequence"/>
</dbReference>
<accession>A0A815XP49</accession>
<evidence type="ECO:0000313" key="4">
    <source>
        <dbReference type="EMBL" id="CAF1676666.1"/>
    </source>
</evidence>
<feature type="compositionally biased region" description="Low complexity" evidence="1">
    <location>
        <begin position="8"/>
        <end position="24"/>
    </location>
</feature>
<evidence type="ECO:0000256" key="1">
    <source>
        <dbReference type="SAM" id="MobiDB-lite"/>
    </source>
</evidence>
<evidence type="ECO:0000313" key="2">
    <source>
        <dbReference type="EMBL" id="CAF1560008.1"/>
    </source>
</evidence>
<dbReference type="AlphaFoldDB" id="A0A815XP49"/>
<evidence type="ECO:0000313" key="3">
    <source>
        <dbReference type="EMBL" id="CAF1560033.1"/>
    </source>
</evidence>
<feature type="compositionally biased region" description="Low complexity" evidence="1">
    <location>
        <begin position="102"/>
        <end position="112"/>
    </location>
</feature>
<organism evidence="2 6">
    <name type="scientific">Rotaria sordida</name>
    <dbReference type="NCBI Taxonomy" id="392033"/>
    <lineage>
        <taxon>Eukaryota</taxon>
        <taxon>Metazoa</taxon>
        <taxon>Spiralia</taxon>
        <taxon>Gnathifera</taxon>
        <taxon>Rotifera</taxon>
        <taxon>Eurotatoria</taxon>
        <taxon>Bdelloidea</taxon>
        <taxon>Philodinida</taxon>
        <taxon>Philodinidae</taxon>
        <taxon>Rotaria</taxon>
    </lineage>
</organism>
<keyword evidence="7" id="KW-1185">Reference proteome</keyword>
<proteinExistence type="predicted"/>
<name>A0A815XP49_9BILA</name>
<dbReference type="Proteomes" id="UP000663870">
    <property type="component" value="Unassembled WGS sequence"/>
</dbReference>
<dbReference type="EMBL" id="CAJNOL010016894">
    <property type="protein sequence ID" value="CAF1676666.1"/>
    <property type="molecule type" value="Genomic_DNA"/>
</dbReference>
<dbReference type="EMBL" id="CAJNOH010014983">
    <property type="protein sequence ID" value="CAF1560033.1"/>
    <property type="molecule type" value="Genomic_DNA"/>
</dbReference>
<gene>
    <name evidence="4" type="ORF">JXQ802_LOCUS58483</name>
    <name evidence="5" type="ORF">JXQ802_LOCUS58485</name>
    <name evidence="2" type="ORF">PYM288_LOCUS41852</name>
    <name evidence="3" type="ORF">PYM288_LOCUS41854</name>
</gene>
<reference evidence="2" key="1">
    <citation type="submission" date="2021-02" db="EMBL/GenBank/DDBJ databases">
        <authorList>
            <person name="Nowell W R."/>
        </authorList>
    </citation>
    <scope>NUCLEOTIDE SEQUENCE</scope>
</reference>
<evidence type="ECO:0000313" key="5">
    <source>
        <dbReference type="EMBL" id="CAF1676678.1"/>
    </source>
</evidence>
<evidence type="ECO:0000313" key="7">
    <source>
        <dbReference type="Proteomes" id="UP000663870"/>
    </source>
</evidence>
<feature type="region of interest" description="Disordered" evidence="1">
    <location>
        <begin position="102"/>
        <end position="122"/>
    </location>
</feature>
<dbReference type="EMBL" id="CAJNOL010016898">
    <property type="protein sequence ID" value="CAF1676678.1"/>
    <property type="molecule type" value="Genomic_DNA"/>
</dbReference>
<comment type="caution">
    <text evidence="2">The sequence shown here is derived from an EMBL/GenBank/DDBJ whole genome shotgun (WGS) entry which is preliminary data.</text>
</comment>
<dbReference type="EMBL" id="CAJNOH010014979">
    <property type="protein sequence ID" value="CAF1560008.1"/>
    <property type="molecule type" value="Genomic_DNA"/>
</dbReference>
<feature type="non-terminal residue" evidence="2">
    <location>
        <position position="1"/>
    </location>
</feature>
<feature type="region of interest" description="Disordered" evidence="1">
    <location>
        <begin position="1"/>
        <end position="24"/>
    </location>
</feature>
<evidence type="ECO:0000313" key="6">
    <source>
        <dbReference type="Proteomes" id="UP000663854"/>
    </source>
</evidence>